<keyword evidence="1" id="KW-1133">Transmembrane helix</keyword>
<feature type="transmembrane region" description="Helical" evidence="1">
    <location>
        <begin position="162"/>
        <end position="195"/>
    </location>
</feature>
<organism evidence="2 3">
    <name type="scientific">Saliterribacillus persicus</name>
    <dbReference type="NCBI Taxonomy" id="930114"/>
    <lineage>
        <taxon>Bacteria</taxon>
        <taxon>Bacillati</taxon>
        <taxon>Bacillota</taxon>
        <taxon>Bacilli</taxon>
        <taxon>Bacillales</taxon>
        <taxon>Bacillaceae</taxon>
        <taxon>Saliterribacillus</taxon>
    </lineage>
</organism>
<feature type="transmembrane region" description="Helical" evidence="1">
    <location>
        <begin position="215"/>
        <end position="237"/>
    </location>
</feature>
<comment type="caution">
    <text evidence="2">The sequence shown here is derived from an EMBL/GenBank/DDBJ whole genome shotgun (WGS) entry which is preliminary data.</text>
</comment>
<feature type="transmembrane region" description="Helical" evidence="1">
    <location>
        <begin position="127"/>
        <end position="150"/>
    </location>
</feature>
<protein>
    <recommendedName>
        <fullName evidence="4">ABC-2 type transport system permease protein</fullName>
    </recommendedName>
</protein>
<name>A0A368YC96_9BACI</name>
<sequence>MNQTIEYFKYFNKENLANKMTGFYTLIIPIAFMLFTNYSWINETPDYYMSIVSAFWTFIILLSIFSGYGIALLINRENGFLKVFSFISGSKTPIIIGKMFSQILYLFVVLFVFTVTIGFLFQLNVFLLTINVILLAAVISVPLSFLALVIPTLSVRQETIAPAFMLVIVLLVNTVTFDFQSSVINTIFTIINPAALTYDLSLLISDVVWNASFDINQGIVILIGIVIYIGIGLLIINRVGVTSLTQR</sequence>
<dbReference type="OrthoDB" id="2665476at2"/>
<evidence type="ECO:0000256" key="1">
    <source>
        <dbReference type="SAM" id="Phobius"/>
    </source>
</evidence>
<feature type="transmembrane region" description="Helical" evidence="1">
    <location>
        <begin position="21"/>
        <end position="41"/>
    </location>
</feature>
<feature type="transmembrane region" description="Helical" evidence="1">
    <location>
        <begin position="103"/>
        <end position="121"/>
    </location>
</feature>
<dbReference type="EMBL" id="QPJJ01000002">
    <property type="protein sequence ID" value="RCW76966.1"/>
    <property type="molecule type" value="Genomic_DNA"/>
</dbReference>
<gene>
    <name evidence="2" type="ORF">DFR57_102241</name>
</gene>
<evidence type="ECO:0000313" key="2">
    <source>
        <dbReference type="EMBL" id="RCW76966.1"/>
    </source>
</evidence>
<dbReference type="Proteomes" id="UP000252585">
    <property type="component" value="Unassembled WGS sequence"/>
</dbReference>
<accession>A0A368YC96</accession>
<keyword evidence="1" id="KW-0472">Membrane</keyword>
<reference evidence="2 3" key="1">
    <citation type="submission" date="2018-07" db="EMBL/GenBank/DDBJ databases">
        <title>Genomic Encyclopedia of Type Strains, Phase IV (KMG-IV): sequencing the most valuable type-strain genomes for metagenomic binning, comparative biology and taxonomic classification.</title>
        <authorList>
            <person name="Goeker M."/>
        </authorList>
    </citation>
    <scope>NUCLEOTIDE SEQUENCE [LARGE SCALE GENOMIC DNA]</scope>
    <source>
        <strain evidence="2 3">DSM 27696</strain>
    </source>
</reference>
<dbReference type="AlphaFoldDB" id="A0A368YC96"/>
<keyword evidence="1" id="KW-0812">Transmembrane</keyword>
<proteinExistence type="predicted"/>
<feature type="transmembrane region" description="Helical" evidence="1">
    <location>
        <begin position="47"/>
        <end position="74"/>
    </location>
</feature>
<keyword evidence="3" id="KW-1185">Reference proteome</keyword>
<evidence type="ECO:0008006" key="4">
    <source>
        <dbReference type="Google" id="ProtNLM"/>
    </source>
</evidence>
<evidence type="ECO:0000313" key="3">
    <source>
        <dbReference type="Proteomes" id="UP000252585"/>
    </source>
</evidence>
<dbReference type="RefSeq" id="WP_114351725.1">
    <property type="nucleotide sequence ID" value="NZ_QPJJ01000002.1"/>
</dbReference>